<keyword evidence="3" id="KW-1185">Reference proteome</keyword>
<organism evidence="2 3">
    <name type="scientific">Lacticaseibacillus saniviri JCM 17471 = DSM 24301</name>
    <dbReference type="NCBI Taxonomy" id="1293598"/>
    <lineage>
        <taxon>Bacteria</taxon>
        <taxon>Bacillati</taxon>
        <taxon>Bacillota</taxon>
        <taxon>Bacilli</taxon>
        <taxon>Lactobacillales</taxon>
        <taxon>Lactobacillaceae</taxon>
        <taxon>Lacticaseibacillus</taxon>
    </lineage>
</organism>
<evidence type="ECO:0000313" key="3">
    <source>
        <dbReference type="Proteomes" id="UP000050969"/>
    </source>
</evidence>
<proteinExistence type="predicted"/>
<gene>
    <name evidence="2" type="ORF">IV56_GL000331</name>
</gene>
<feature type="compositionally biased region" description="Polar residues" evidence="1">
    <location>
        <begin position="107"/>
        <end position="116"/>
    </location>
</feature>
<reference evidence="2 3" key="1">
    <citation type="journal article" date="2015" name="Genome Announc.">
        <title>Expanding the biotechnology potential of lactobacilli through comparative genomics of 213 strains and associated genera.</title>
        <authorList>
            <person name="Sun Z."/>
            <person name="Harris H.M."/>
            <person name="McCann A."/>
            <person name="Guo C."/>
            <person name="Argimon S."/>
            <person name="Zhang W."/>
            <person name="Yang X."/>
            <person name="Jeffery I.B."/>
            <person name="Cooney J.C."/>
            <person name="Kagawa T.F."/>
            <person name="Liu W."/>
            <person name="Song Y."/>
            <person name="Salvetti E."/>
            <person name="Wrobel A."/>
            <person name="Rasinkangas P."/>
            <person name="Parkhill J."/>
            <person name="Rea M.C."/>
            <person name="O'Sullivan O."/>
            <person name="Ritari J."/>
            <person name="Douillard F.P."/>
            <person name="Paul Ross R."/>
            <person name="Yang R."/>
            <person name="Briner A.E."/>
            <person name="Felis G.E."/>
            <person name="de Vos W.M."/>
            <person name="Barrangou R."/>
            <person name="Klaenhammer T.R."/>
            <person name="Caufield P.W."/>
            <person name="Cui Y."/>
            <person name="Zhang H."/>
            <person name="O'Toole P.W."/>
        </authorList>
    </citation>
    <scope>NUCLEOTIDE SEQUENCE [LARGE SCALE GENOMIC DNA]</scope>
    <source>
        <strain evidence="2 3">DSM 24301</strain>
    </source>
</reference>
<feature type="region of interest" description="Disordered" evidence="1">
    <location>
        <begin position="91"/>
        <end position="116"/>
    </location>
</feature>
<dbReference type="STRING" id="1293598.IV56_GL000331"/>
<comment type="caution">
    <text evidence="2">The sequence shown here is derived from an EMBL/GenBank/DDBJ whole genome shotgun (WGS) entry which is preliminary data.</text>
</comment>
<sequence length="116" mass="12909">MAKKLELKLRQKNGRLKTYTQDFIPIQKLIEAADLNDHILDYKNQVEWIKAKVTFVASVFDDPEVTPEALLAGVEARDALEVIDGTINEVMGLNDPNSTPAEKVQASPDTKSQSIN</sequence>
<dbReference type="EMBL" id="JQCE01000016">
    <property type="protein sequence ID" value="KRO17415.1"/>
    <property type="molecule type" value="Genomic_DNA"/>
</dbReference>
<name>A0A0R2MV79_9LACO</name>
<dbReference type="NCBIfam" id="NF047360">
    <property type="entry name" value="tail_chap_PVL"/>
    <property type="match status" value="1"/>
</dbReference>
<evidence type="ECO:0000313" key="2">
    <source>
        <dbReference type="EMBL" id="KRO17415.1"/>
    </source>
</evidence>
<dbReference type="RefSeq" id="WP_054777897.1">
    <property type="nucleotide sequence ID" value="NZ_BBBX01000021.1"/>
</dbReference>
<dbReference type="PATRIC" id="fig|1293598.4.peg.352"/>
<dbReference type="Pfam" id="PF23857">
    <property type="entry name" value="Phage_TAC_19"/>
    <property type="match status" value="1"/>
</dbReference>
<protein>
    <recommendedName>
        <fullName evidence="4">Tail assembly chaperone</fullName>
    </recommendedName>
</protein>
<dbReference type="OrthoDB" id="2309040at2"/>
<accession>A0A0R2MV79</accession>
<evidence type="ECO:0008006" key="4">
    <source>
        <dbReference type="Google" id="ProtNLM"/>
    </source>
</evidence>
<dbReference type="Proteomes" id="UP000050969">
    <property type="component" value="Unassembled WGS sequence"/>
</dbReference>
<dbReference type="InterPro" id="IPR057006">
    <property type="entry name" value="Phage_TAC_19"/>
</dbReference>
<dbReference type="AlphaFoldDB" id="A0A0R2MV79"/>
<evidence type="ECO:0000256" key="1">
    <source>
        <dbReference type="SAM" id="MobiDB-lite"/>
    </source>
</evidence>